<keyword evidence="11" id="KW-0812">Transmembrane</keyword>
<reference evidence="13 15" key="2">
    <citation type="journal article" date="2018" name="Plant J.">
        <title>The Physcomitrella patens chromosome-scale assembly reveals moss genome structure and evolution.</title>
        <authorList>
            <person name="Lang D."/>
            <person name="Ullrich K.K."/>
            <person name="Murat F."/>
            <person name="Fuchs J."/>
            <person name="Jenkins J."/>
            <person name="Haas F.B."/>
            <person name="Piednoel M."/>
            <person name="Gundlach H."/>
            <person name="Van Bel M."/>
            <person name="Meyberg R."/>
            <person name="Vives C."/>
            <person name="Morata J."/>
            <person name="Symeonidi A."/>
            <person name="Hiss M."/>
            <person name="Muchero W."/>
            <person name="Kamisugi Y."/>
            <person name="Saleh O."/>
            <person name="Blanc G."/>
            <person name="Decker E.L."/>
            <person name="van Gessel N."/>
            <person name="Grimwood J."/>
            <person name="Hayes R.D."/>
            <person name="Graham S.W."/>
            <person name="Gunter L.E."/>
            <person name="McDaniel S.F."/>
            <person name="Hoernstein S.N.W."/>
            <person name="Larsson A."/>
            <person name="Li F.W."/>
            <person name="Perroud P.F."/>
            <person name="Phillips J."/>
            <person name="Ranjan P."/>
            <person name="Rokshar D.S."/>
            <person name="Rothfels C.J."/>
            <person name="Schneider L."/>
            <person name="Shu S."/>
            <person name="Stevenson D.W."/>
            <person name="Thummler F."/>
            <person name="Tillich M."/>
            <person name="Villarreal Aguilar J.C."/>
            <person name="Widiez T."/>
            <person name="Wong G.K."/>
            <person name="Wymore A."/>
            <person name="Zhang Y."/>
            <person name="Zimmer A.D."/>
            <person name="Quatrano R.S."/>
            <person name="Mayer K.F.X."/>
            <person name="Goodstein D."/>
            <person name="Casacuberta J.M."/>
            <person name="Vandepoele K."/>
            <person name="Reski R."/>
            <person name="Cuming A.C."/>
            <person name="Tuskan G.A."/>
            <person name="Maumus F."/>
            <person name="Salse J."/>
            <person name="Schmutz J."/>
            <person name="Rensing S.A."/>
        </authorList>
    </citation>
    <scope>NUCLEOTIDE SEQUENCE [LARGE SCALE GENOMIC DNA]</scope>
    <source>
        <strain evidence="14 15">cv. Gransden 2004</strain>
    </source>
</reference>
<sequence>MNNNQLNPEGPLEMSKQWSSRSRFQDFSDDDRSNRYSFSDIGRTDESSSSHMLDETQLSWMLEPKSMKKKPVIDFGCVSCNRKCFWWSIGILGASVIIIGLSLVIWTFTPKKHSTPPTVDNYTVALSKALTFLDLQKSGALRSGANTTSWRGSSALLDGQAILNSTAAINLAGGFYDAGDNIKFSFTGAYAMTLLSWSVIEYKAKFQAAAELDHVKNLIKWGTDYLLKTFNSSSVDEIVCQVGMGGGKIPNDHHCWERPEDLDYFNDTRRLGIQVPSGSDLAGEMAAALSAASIVFKDQPLYALKLLTSAEALYAFAKKRPSRYVDSDSLPVSERVFYNSTSFDDEIIWASSWLYFATGNATYLDDATISAIDNSNQAGANAFGAFDWDSKLAGAQLLLTRLRMLQGPGYPYEQALRQYNNETNLVVCAYIPQFEIFHRTKGGLVLINPNATQHLPAAVNAAFLAALYADYLKAADVPAIECGPDMFSPDVLRDFSRSQVDYVLGKNPLNMSYLVGYSDKFPLQPHHRAASFPSDGKRYSCREGWKWRDRDSPNPHVLVGAMVGGPDNYDRFNDTRSSSDQNEPTLAGNAGLVGALVALAAATTGVSKSLDTNFIFAAIPSHMTPPAQSGAP</sequence>
<reference evidence="14" key="3">
    <citation type="submission" date="2020-12" db="UniProtKB">
        <authorList>
            <consortium name="EnsemblPlants"/>
        </authorList>
    </citation>
    <scope>IDENTIFICATION</scope>
</reference>
<dbReference type="PaxDb" id="3218-PP1S15_429V6.1"/>
<evidence type="ECO:0000256" key="8">
    <source>
        <dbReference type="PROSITE-ProRule" id="PRU10059"/>
    </source>
</evidence>
<keyword evidence="7 8" id="KW-0624">Polysaccharide degradation</keyword>
<comment type="similarity">
    <text evidence="2 8 9">Belongs to the glycosyl hydrolase 9 (cellulase E) family.</text>
</comment>
<organism evidence="13">
    <name type="scientific">Physcomitrium patens</name>
    <name type="common">Spreading-leaved earth moss</name>
    <name type="synonym">Physcomitrella patens</name>
    <dbReference type="NCBI Taxonomy" id="3218"/>
    <lineage>
        <taxon>Eukaryota</taxon>
        <taxon>Viridiplantae</taxon>
        <taxon>Streptophyta</taxon>
        <taxon>Embryophyta</taxon>
        <taxon>Bryophyta</taxon>
        <taxon>Bryophytina</taxon>
        <taxon>Bryopsida</taxon>
        <taxon>Funariidae</taxon>
        <taxon>Funariales</taxon>
        <taxon>Funariaceae</taxon>
        <taxon>Physcomitrium</taxon>
    </lineage>
</organism>
<evidence type="ECO:0000256" key="1">
    <source>
        <dbReference type="ARBA" id="ARBA00000966"/>
    </source>
</evidence>
<evidence type="ECO:0000256" key="7">
    <source>
        <dbReference type="ARBA" id="ARBA00023326"/>
    </source>
</evidence>
<dbReference type="EMBL" id="ABEU02000016">
    <property type="protein sequence ID" value="PNR37396.1"/>
    <property type="molecule type" value="Genomic_DNA"/>
</dbReference>
<reference evidence="13 15" key="1">
    <citation type="journal article" date="2008" name="Science">
        <title>The Physcomitrella genome reveals evolutionary insights into the conquest of land by plants.</title>
        <authorList>
            <person name="Rensing S."/>
            <person name="Lang D."/>
            <person name="Zimmer A."/>
            <person name="Terry A."/>
            <person name="Salamov A."/>
            <person name="Shapiro H."/>
            <person name="Nishiyama T."/>
            <person name="Perroud P.-F."/>
            <person name="Lindquist E."/>
            <person name="Kamisugi Y."/>
            <person name="Tanahashi T."/>
            <person name="Sakakibara K."/>
            <person name="Fujita T."/>
            <person name="Oishi K."/>
            <person name="Shin-I T."/>
            <person name="Kuroki Y."/>
            <person name="Toyoda A."/>
            <person name="Suzuki Y."/>
            <person name="Hashimoto A."/>
            <person name="Yamaguchi K."/>
            <person name="Sugano A."/>
            <person name="Kohara Y."/>
            <person name="Fujiyama A."/>
            <person name="Anterola A."/>
            <person name="Aoki S."/>
            <person name="Ashton N."/>
            <person name="Barbazuk W.B."/>
            <person name="Barker E."/>
            <person name="Bennetzen J."/>
            <person name="Bezanilla M."/>
            <person name="Blankenship R."/>
            <person name="Cho S.H."/>
            <person name="Dutcher S."/>
            <person name="Estelle M."/>
            <person name="Fawcett J.A."/>
            <person name="Gundlach H."/>
            <person name="Hanada K."/>
            <person name="Heyl A."/>
            <person name="Hicks K.A."/>
            <person name="Hugh J."/>
            <person name="Lohr M."/>
            <person name="Mayer K."/>
            <person name="Melkozernov A."/>
            <person name="Murata T."/>
            <person name="Nelson D."/>
            <person name="Pils B."/>
            <person name="Prigge M."/>
            <person name="Reiss B."/>
            <person name="Renner T."/>
            <person name="Rombauts S."/>
            <person name="Rushton P."/>
            <person name="Sanderfoot A."/>
            <person name="Schween G."/>
            <person name="Shiu S.-H."/>
            <person name="Stueber K."/>
            <person name="Theodoulou F.L."/>
            <person name="Tu H."/>
            <person name="Van de Peer Y."/>
            <person name="Verrier P.J."/>
            <person name="Waters E."/>
            <person name="Wood A."/>
            <person name="Yang L."/>
            <person name="Cove D."/>
            <person name="Cuming A."/>
            <person name="Hasebe M."/>
            <person name="Lucas S."/>
            <person name="Mishler D.B."/>
            <person name="Reski R."/>
            <person name="Grigoriev I."/>
            <person name="Quatrano R.S."/>
            <person name="Boore J.L."/>
        </authorList>
    </citation>
    <scope>NUCLEOTIDE SEQUENCE [LARGE SCALE GENOMIC DNA]</scope>
    <source>
        <strain evidence="14 15">cv. Gransden 2004</strain>
    </source>
</reference>
<evidence type="ECO:0000256" key="9">
    <source>
        <dbReference type="RuleBase" id="RU361166"/>
    </source>
</evidence>
<feature type="domain" description="Glycoside hydrolase family 9" evidence="12">
    <location>
        <begin position="122"/>
        <end position="596"/>
    </location>
</feature>
<dbReference type="EnsemblPlants" id="Pp3c16_5450V3.4">
    <property type="protein sequence ID" value="Pp3c16_5450V3.4"/>
    <property type="gene ID" value="Pp3c16_5450"/>
</dbReference>
<dbReference type="PROSITE" id="PS00592">
    <property type="entry name" value="GH9_2"/>
    <property type="match status" value="1"/>
</dbReference>
<dbReference type="InterPro" id="IPR018221">
    <property type="entry name" value="Glyco_hydro_9_His_AS"/>
</dbReference>
<keyword evidence="3 8" id="KW-0378">Hydrolase</keyword>
<evidence type="ECO:0000256" key="3">
    <source>
        <dbReference type="ARBA" id="ARBA00022801"/>
    </source>
</evidence>
<dbReference type="Gramene" id="Pp3c16_5450V3.3">
    <property type="protein sequence ID" value="Pp3c16_5450V3.3"/>
    <property type="gene ID" value="Pp3c16_5450"/>
</dbReference>
<dbReference type="OrthoDB" id="1918551at2759"/>
<dbReference type="EnsemblPlants" id="Pp3c16_5450V3.1">
    <property type="protein sequence ID" value="Pp3c16_5450V3.1"/>
    <property type="gene ID" value="Pp3c16_5450"/>
</dbReference>
<dbReference type="EC" id="3.2.1.4" evidence="9"/>
<dbReference type="InterPro" id="IPR008928">
    <property type="entry name" value="6-hairpin_glycosidase_sf"/>
</dbReference>
<proteinExistence type="inferred from homology"/>
<dbReference type="EnsemblPlants" id="Pp3c16_5450V3.3">
    <property type="protein sequence ID" value="Pp3c16_5450V3.3"/>
    <property type="gene ID" value="Pp3c16_5450"/>
</dbReference>
<gene>
    <name evidence="14" type="primary">LOC112293326</name>
    <name evidence="13" type="ORF">PHYPA_020505</name>
</gene>
<keyword evidence="15" id="KW-1185">Reference proteome</keyword>
<feature type="region of interest" description="Disordered" evidence="10">
    <location>
        <begin position="1"/>
        <end position="31"/>
    </location>
</feature>
<dbReference type="Gramene" id="Pp3c16_5450V3.1">
    <property type="protein sequence ID" value="Pp3c16_5450V3.1"/>
    <property type="gene ID" value="Pp3c16_5450"/>
</dbReference>
<evidence type="ECO:0000313" key="15">
    <source>
        <dbReference type="Proteomes" id="UP000006727"/>
    </source>
</evidence>
<feature type="transmembrane region" description="Helical" evidence="11">
    <location>
        <begin position="85"/>
        <end position="108"/>
    </location>
</feature>
<dbReference type="STRING" id="3218.A0A2K1J795"/>
<evidence type="ECO:0000256" key="4">
    <source>
        <dbReference type="ARBA" id="ARBA00023001"/>
    </source>
</evidence>
<dbReference type="Gramene" id="Pp3c16_5450V3.2">
    <property type="protein sequence ID" value="Pp3c16_5450V3.2"/>
    <property type="gene ID" value="Pp3c16_5450"/>
</dbReference>
<keyword evidence="6 8" id="KW-0326">Glycosidase</keyword>
<keyword evidence="5 8" id="KW-0119">Carbohydrate metabolism</keyword>
<dbReference type="EnsemblPlants" id="Pp3c16_5450V3.2">
    <property type="protein sequence ID" value="Pp3c16_5450V3.2"/>
    <property type="gene ID" value="Pp3c16_5450"/>
</dbReference>
<dbReference type="InterPro" id="IPR001701">
    <property type="entry name" value="Glyco_hydro_9"/>
</dbReference>
<evidence type="ECO:0000313" key="13">
    <source>
        <dbReference type="EMBL" id="PNR37396.1"/>
    </source>
</evidence>
<dbReference type="OMA" id="STYWDEM"/>
<dbReference type="AlphaFoldDB" id="A0A2K1J795"/>
<accession>A0A2K1J795</accession>
<name>A0A2K1J795_PHYPA</name>
<evidence type="ECO:0000256" key="6">
    <source>
        <dbReference type="ARBA" id="ARBA00023295"/>
    </source>
</evidence>
<dbReference type="PANTHER" id="PTHR22298">
    <property type="entry name" value="ENDO-1,4-BETA-GLUCANASE"/>
    <property type="match status" value="1"/>
</dbReference>
<dbReference type="KEGG" id="ppp:112293326"/>
<keyword evidence="11" id="KW-1133">Transmembrane helix</keyword>
<dbReference type="Gramene" id="Pp3c16_5450V3.4">
    <property type="protein sequence ID" value="Pp3c16_5450V3.4"/>
    <property type="gene ID" value="Pp3c16_5450"/>
</dbReference>
<keyword evidence="4 9" id="KW-0136">Cellulose degradation</keyword>
<evidence type="ECO:0000256" key="11">
    <source>
        <dbReference type="SAM" id="Phobius"/>
    </source>
</evidence>
<feature type="active site" evidence="8">
    <location>
        <position position="526"/>
    </location>
</feature>
<evidence type="ECO:0000256" key="2">
    <source>
        <dbReference type="ARBA" id="ARBA00007072"/>
    </source>
</evidence>
<dbReference type="Pfam" id="PF00759">
    <property type="entry name" value="Glyco_hydro_9"/>
    <property type="match status" value="1"/>
</dbReference>
<dbReference type="SUPFAM" id="SSF48208">
    <property type="entry name" value="Six-hairpin glycosidases"/>
    <property type="match status" value="1"/>
</dbReference>
<protein>
    <recommendedName>
        <fullName evidence="9">Endoglucanase</fullName>
        <ecNumber evidence="9">3.2.1.4</ecNumber>
    </recommendedName>
</protein>
<dbReference type="Proteomes" id="UP000006727">
    <property type="component" value="Chromosome 16"/>
</dbReference>
<dbReference type="Gene3D" id="1.50.10.10">
    <property type="match status" value="1"/>
</dbReference>
<evidence type="ECO:0000259" key="12">
    <source>
        <dbReference type="Pfam" id="PF00759"/>
    </source>
</evidence>
<evidence type="ECO:0000256" key="10">
    <source>
        <dbReference type="SAM" id="MobiDB-lite"/>
    </source>
</evidence>
<keyword evidence="11" id="KW-0472">Membrane</keyword>
<evidence type="ECO:0000256" key="5">
    <source>
        <dbReference type="ARBA" id="ARBA00023277"/>
    </source>
</evidence>
<dbReference type="GO" id="GO:0030245">
    <property type="term" value="P:cellulose catabolic process"/>
    <property type="evidence" value="ECO:0007669"/>
    <property type="project" value="UniProtKB-KW"/>
</dbReference>
<comment type="catalytic activity">
    <reaction evidence="1 9">
        <text>Endohydrolysis of (1-&gt;4)-beta-D-glucosidic linkages in cellulose, lichenin and cereal beta-D-glucans.</text>
        <dbReference type="EC" id="3.2.1.4"/>
    </reaction>
</comment>
<dbReference type="GO" id="GO:0008810">
    <property type="term" value="F:cellulase activity"/>
    <property type="evidence" value="ECO:0007669"/>
    <property type="project" value="UniProtKB-EC"/>
</dbReference>
<dbReference type="InterPro" id="IPR012341">
    <property type="entry name" value="6hp_glycosidase-like_sf"/>
</dbReference>
<evidence type="ECO:0000313" key="14">
    <source>
        <dbReference type="EnsemblPlants" id="Pp3c16_5450V3.1"/>
    </source>
</evidence>